<keyword evidence="1" id="KW-0175">Coiled coil</keyword>
<feature type="transmembrane region" description="Helical" evidence="3">
    <location>
        <begin position="401"/>
        <end position="426"/>
    </location>
</feature>
<feature type="transmembrane region" description="Helical" evidence="3">
    <location>
        <begin position="1228"/>
        <end position="1251"/>
    </location>
</feature>
<feature type="transmembrane region" description="Helical" evidence="3">
    <location>
        <begin position="604"/>
        <end position="623"/>
    </location>
</feature>
<dbReference type="PRINTS" id="PR00702">
    <property type="entry name" value="ACRIFLAVINRP"/>
</dbReference>
<feature type="transmembrane region" description="Helical" evidence="3">
    <location>
        <begin position="674"/>
        <end position="693"/>
    </location>
</feature>
<dbReference type="Proteomes" id="UP000220102">
    <property type="component" value="Unassembled WGS sequence"/>
</dbReference>
<dbReference type="RefSeq" id="WP_098079234.1">
    <property type="nucleotide sequence ID" value="NZ_PDEQ01000014.1"/>
</dbReference>
<name>A0A2A8CU42_9BACT</name>
<dbReference type="GO" id="GO:0005886">
    <property type="term" value="C:plasma membrane"/>
    <property type="evidence" value="ECO:0007669"/>
    <property type="project" value="TreeGrafter"/>
</dbReference>
<dbReference type="Gene3D" id="3.30.2090.10">
    <property type="entry name" value="Multidrug efflux transporter AcrB TolC docking domain, DN and DC subdomains"/>
    <property type="match status" value="2"/>
</dbReference>
<organism evidence="4 5">
    <name type="scientific">Longibacter salinarum</name>
    <dbReference type="NCBI Taxonomy" id="1850348"/>
    <lineage>
        <taxon>Bacteria</taxon>
        <taxon>Pseudomonadati</taxon>
        <taxon>Rhodothermota</taxon>
        <taxon>Rhodothermia</taxon>
        <taxon>Rhodothermales</taxon>
        <taxon>Salisaetaceae</taxon>
        <taxon>Longibacter</taxon>
    </lineage>
</organism>
<feature type="transmembrane region" description="Helical" evidence="3">
    <location>
        <begin position="545"/>
        <end position="563"/>
    </location>
</feature>
<feature type="transmembrane region" description="Helical" evidence="3">
    <location>
        <begin position="477"/>
        <end position="500"/>
    </location>
</feature>
<dbReference type="SUPFAM" id="SSF82866">
    <property type="entry name" value="Multidrug efflux transporter AcrB transmembrane domain"/>
    <property type="match status" value="2"/>
</dbReference>
<dbReference type="SUPFAM" id="SSF82714">
    <property type="entry name" value="Multidrug efflux transporter AcrB TolC docking domain, DN and DC subdomains"/>
    <property type="match status" value="2"/>
</dbReference>
<proteinExistence type="predicted"/>
<dbReference type="EMBL" id="PDEQ01000014">
    <property type="protein sequence ID" value="PEN10390.1"/>
    <property type="molecule type" value="Genomic_DNA"/>
</dbReference>
<dbReference type="InterPro" id="IPR027463">
    <property type="entry name" value="AcrB_DN_DC_subdom"/>
</dbReference>
<reference evidence="4 5" key="1">
    <citation type="submission" date="2017-10" db="EMBL/GenBank/DDBJ databases">
        <title>Draft genome of Longibacter Salinarum.</title>
        <authorList>
            <person name="Goh K.M."/>
            <person name="Shamsir M.S."/>
            <person name="Lim S.W."/>
        </authorList>
    </citation>
    <scope>NUCLEOTIDE SEQUENCE [LARGE SCALE GENOMIC DNA]</scope>
    <source>
        <strain evidence="4 5">KCTC 52045</strain>
    </source>
</reference>
<evidence type="ECO:0000256" key="1">
    <source>
        <dbReference type="SAM" id="Coils"/>
    </source>
</evidence>
<sequence length="1320" mass="142009">MSITDIAIKYRTSVVVLTLLLVFGGLYSYVSLPKEAQPSIEFPTIVVTTIYPGASPDDVESVVTQVVEQEISSINGIEELRSISTEGVSTIVIEFTPDVEVSEASQKVREKVDIAKADLPEDTEEPLINEIDTSEFPILSVNLAAEYSLARLKQVAEDVQDDIEGIPSVLEATLIGGLEREVQVDVDLRALQGYGLSFNDLINTIRAENANLPGGSIDVDRLNYLVRVDGQFDNPEREIADLVVRSDGNSSVHVRDVADVTFGFKDQETYARLKVLKEERDEGGLRQVNDLDADMLQVITLNVKKRSGDNILETSEEVKALLDDYAFPSGTQVTITGDQSENVRTLVKDLENNIISGLIFVVAVLLFFLGVRNATLVGIAIPLSMFVTFLVFQALGYTLNFIILFSLIIALGMLVDNAVVIVENIYRFKENGYSNFEAARLGTAEVGGAVVASTATTVAAFAPMLFWPGIIGEFMSYLPLTLIITLLSSLFVAIIINPVITGIFVRVEGEEPENKRTIPKTAKWVGAGAIVLLGLLLGLANWKTLVVILVGIPLLYFLHTRVFKPMGDRFVQTGLPRLIAMYRDFLKNMLARDYSVRYAMWRNVTALASFTLGLLMSIAGLALSGVGPQISGIPFGAAALVLLVPGGILLLIGIVGVILHAFEAVFLGGRTSVKAGLVFAVLMATILGLIYVSPRPLDAITMAEMMIAPILIVIVGSLGAILNADGPLIATDNRTKLLSGAIATLLLILGMYQLAPTGFEFFPTTDPNLIQVTLDAPLGTNVESSNRVAMEARQRVEDLLRTDEAARENVKNLNVNVGIGGDSQFGGGANRAERSRLTLNMVDYADRAESSASTLKRLRDELAGLPGVDIDFSQDENGPPTGPPVNIEISGPEFGTIKDISETIKQRLEKGVQMGKLDGLVDIRDDLNTGRPELAVEIDRERAAQFGLSTSAIGQTVRAAINGTEASQYRDGEDEYDITVRLREADRQSLESLKELTVRNTRGQEVPLVSVASFDEGTGFGSITRLDQSRVVTVQGDAAPGANANEVLGRVRTYLEDYRMNELPSGYSLKYTGENEDMNESFGFLTVALLIGVALISMVLIAQFNSVSAPFIIMVAVGLSLIGVLLGLILTRTPFGLMTFIGLISLAGIVVNNSIVLVDYVMQLRNQGLEKQHAIIEGGATRLRPVLLTALTTILGLIPLTFGINIDFVGLITDFAPNFQFGSENTQFWGPMGTAIISGLTFGTFLTLVIVPVMYSAFDSLGVHLALAFGGSPSGGAITTDAVAGTGELAMSGGNGVSSTQPTGDGSGFNPVKRDDSRHD</sequence>
<evidence type="ECO:0000313" key="4">
    <source>
        <dbReference type="EMBL" id="PEN10390.1"/>
    </source>
</evidence>
<dbReference type="PANTHER" id="PTHR32063">
    <property type="match status" value="1"/>
</dbReference>
<feature type="transmembrane region" description="Helical" evidence="3">
    <location>
        <begin position="521"/>
        <end position="539"/>
    </location>
</feature>
<comment type="caution">
    <text evidence="4">The sequence shown here is derived from an EMBL/GenBank/DDBJ whole genome shotgun (WGS) entry which is preliminary data.</text>
</comment>
<feature type="transmembrane region" description="Helical" evidence="3">
    <location>
        <begin position="1137"/>
        <end position="1162"/>
    </location>
</feature>
<dbReference type="PANTHER" id="PTHR32063:SF24">
    <property type="entry name" value="CATION EFFLUX SYSTEM (ACRB_ACRD_ACRF FAMILY)"/>
    <property type="match status" value="1"/>
</dbReference>
<accession>A0A2A8CU42</accession>
<feature type="transmembrane region" description="Helical" evidence="3">
    <location>
        <begin position="12"/>
        <end position="30"/>
    </location>
</feature>
<dbReference type="Gene3D" id="1.20.1640.10">
    <property type="entry name" value="Multidrug efflux transporter AcrB transmembrane domain"/>
    <property type="match status" value="2"/>
</dbReference>
<keyword evidence="3" id="KW-0812">Transmembrane</keyword>
<feature type="transmembrane region" description="Helical" evidence="3">
    <location>
        <begin position="1082"/>
        <end position="1102"/>
    </location>
</feature>
<evidence type="ECO:0000256" key="2">
    <source>
        <dbReference type="SAM" id="MobiDB-lite"/>
    </source>
</evidence>
<keyword evidence="3" id="KW-1133">Transmembrane helix</keyword>
<dbReference type="InterPro" id="IPR001036">
    <property type="entry name" value="Acrflvin-R"/>
</dbReference>
<feature type="transmembrane region" description="Helical" evidence="3">
    <location>
        <begin position="446"/>
        <end position="471"/>
    </location>
</feature>
<protein>
    <submittedName>
        <fullName evidence="4">Acriflavin resistance protein</fullName>
    </submittedName>
</protein>
<dbReference type="Pfam" id="PF00873">
    <property type="entry name" value="ACR_tran"/>
    <property type="match status" value="2"/>
</dbReference>
<evidence type="ECO:0000256" key="3">
    <source>
        <dbReference type="SAM" id="Phobius"/>
    </source>
</evidence>
<feature type="transmembrane region" description="Helical" evidence="3">
    <location>
        <begin position="1109"/>
        <end position="1131"/>
    </location>
</feature>
<dbReference type="GO" id="GO:0042910">
    <property type="term" value="F:xenobiotic transmembrane transporter activity"/>
    <property type="evidence" value="ECO:0007669"/>
    <property type="project" value="TreeGrafter"/>
</dbReference>
<feature type="coiled-coil region" evidence="1">
    <location>
        <begin position="789"/>
        <end position="816"/>
    </location>
</feature>
<keyword evidence="5" id="KW-1185">Reference proteome</keyword>
<feature type="region of interest" description="Disordered" evidence="2">
    <location>
        <begin position="1291"/>
        <end position="1320"/>
    </location>
</feature>
<feature type="transmembrane region" description="Helical" evidence="3">
    <location>
        <begin position="376"/>
        <end position="395"/>
    </location>
</feature>
<dbReference type="Gene3D" id="3.30.70.1430">
    <property type="entry name" value="Multidrug efflux transporter AcrB pore domain"/>
    <property type="match status" value="1"/>
</dbReference>
<gene>
    <name evidence="4" type="ORF">CRI94_17195</name>
</gene>
<dbReference type="SUPFAM" id="SSF82693">
    <property type="entry name" value="Multidrug efflux transporter AcrB pore domain, PN1, PN2, PC1 and PC2 subdomains"/>
    <property type="match status" value="2"/>
</dbReference>
<evidence type="ECO:0000313" key="5">
    <source>
        <dbReference type="Proteomes" id="UP000220102"/>
    </source>
</evidence>
<dbReference type="OrthoDB" id="9798415at2"/>
<feature type="transmembrane region" description="Helical" evidence="3">
    <location>
        <begin position="737"/>
        <end position="755"/>
    </location>
</feature>
<feature type="transmembrane region" description="Helical" evidence="3">
    <location>
        <begin position="635"/>
        <end position="662"/>
    </location>
</feature>
<feature type="transmembrane region" description="Helical" evidence="3">
    <location>
        <begin position="1183"/>
        <end position="1208"/>
    </location>
</feature>
<keyword evidence="3" id="KW-0472">Membrane</keyword>
<feature type="transmembrane region" description="Helical" evidence="3">
    <location>
        <begin position="354"/>
        <end position="371"/>
    </location>
</feature>
<feature type="transmembrane region" description="Helical" evidence="3">
    <location>
        <begin position="705"/>
        <end position="725"/>
    </location>
</feature>